<feature type="domain" description="Secretin/TonB short N-terminal" evidence="5">
    <location>
        <begin position="52"/>
        <end position="100"/>
    </location>
</feature>
<keyword evidence="4" id="KW-0732">Signal</keyword>
<dbReference type="InterPro" id="IPR038591">
    <property type="entry name" value="NolW-like_sf"/>
</dbReference>
<dbReference type="Gene3D" id="3.30.1370.130">
    <property type="match status" value="1"/>
</dbReference>
<dbReference type="Pfam" id="PF03958">
    <property type="entry name" value="Secretin_N"/>
    <property type="match status" value="1"/>
</dbReference>
<evidence type="ECO:0000313" key="7">
    <source>
        <dbReference type="Proteomes" id="UP000518300"/>
    </source>
</evidence>
<comment type="caution">
    <text evidence="6">The sequence shown here is derived from an EMBL/GenBank/DDBJ whole genome shotgun (WGS) entry which is preliminary data.</text>
</comment>
<sequence length="172" mass="19087">MFRIRAAVLALTLLGTPALAASPKGEERRVTLDIVRADIHDVLRMLADMRRLNLVVDEEVKGTVTLRLRNVPWRQALETVLASQGLGRELRGEVMRVAPLSKLKDEADLRAQLKQAREQEGPLRTYLIPVNHARAADLLPHVKAQLSPRGSVSVDTRTNTLIVTDVEPVTLP</sequence>
<name>A0A848LSC3_9BACT</name>
<evidence type="ECO:0000256" key="2">
    <source>
        <dbReference type="ARBA" id="ARBA00023136"/>
    </source>
</evidence>
<keyword evidence="2" id="KW-0472">Membrane</keyword>
<dbReference type="SMART" id="SM00965">
    <property type="entry name" value="STN"/>
    <property type="match status" value="1"/>
</dbReference>
<evidence type="ECO:0000256" key="4">
    <source>
        <dbReference type="SAM" id="SignalP"/>
    </source>
</evidence>
<keyword evidence="3" id="KW-0998">Cell outer membrane</keyword>
<feature type="signal peptide" evidence="4">
    <location>
        <begin position="1"/>
        <end position="20"/>
    </location>
</feature>
<organism evidence="6 7">
    <name type="scientific">Pyxidicoccus fallax</name>
    <dbReference type="NCBI Taxonomy" id="394095"/>
    <lineage>
        <taxon>Bacteria</taxon>
        <taxon>Pseudomonadati</taxon>
        <taxon>Myxococcota</taxon>
        <taxon>Myxococcia</taxon>
        <taxon>Myxococcales</taxon>
        <taxon>Cystobacterineae</taxon>
        <taxon>Myxococcaceae</taxon>
        <taxon>Pyxidicoccus</taxon>
    </lineage>
</organism>
<accession>A0A848LSC3</accession>
<evidence type="ECO:0000256" key="1">
    <source>
        <dbReference type="ARBA" id="ARBA00022448"/>
    </source>
</evidence>
<dbReference type="GO" id="GO:0019867">
    <property type="term" value="C:outer membrane"/>
    <property type="evidence" value="ECO:0007669"/>
    <property type="project" value="InterPro"/>
</dbReference>
<evidence type="ECO:0000313" key="6">
    <source>
        <dbReference type="EMBL" id="NMO20324.1"/>
    </source>
</evidence>
<dbReference type="InterPro" id="IPR005644">
    <property type="entry name" value="NolW-like"/>
</dbReference>
<dbReference type="RefSeq" id="WP_169349544.1">
    <property type="nucleotide sequence ID" value="NZ_JABBJJ010000237.1"/>
</dbReference>
<evidence type="ECO:0000259" key="5">
    <source>
        <dbReference type="SMART" id="SM00965"/>
    </source>
</evidence>
<dbReference type="InterPro" id="IPR051808">
    <property type="entry name" value="Type_IV_pilus_biogenesis"/>
</dbReference>
<dbReference type="AlphaFoldDB" id="A0A848LSC3"/>
<gene>
    <name evidence="6" type="ORF">HG543_36510</name>
</gene>
<keyword evidence="1" id="KW-0813">Transport</keyword>
<dbReference type="PANTHER" id="PTHR30604:SF1">
    <property type="entry name" value="DNA UTILIZATION PROTEIN HOFQ"/>
    <property type="match status" value="1"/>
</dbReference>
<dbReference type="InterPro" id="IPR011662">
    <property type="entry name" value="Secretin/TonB_short_N"/>
</dbReference>
<keyword evidence="7" id="KW-1185">Reference proteome</keyword>
<dbReference type="Gene3D" id="3.30.1370.120">
    <property type="match status" value="1"/>
</dbReference>
<dbReference type="Proteomes" id="UP000518300">
    <property type="component" value="Unassembled WGS sequence"/>
</dbReference>
<protein>
    <submittedName>
        <fullName evidence="6">Pilus assembly protein PilQ</fullName>
    </submittedName>
</protein>
<feature type="chain" id="PRO_5032372628" evidence="4">
    <location>
        <begin position="21"/>
        <end position="172"/>
    </location>
</feature>
<dbReference type="Pfam" id="PF07660">
    <property type="entry name" value="STN"/>
    <property type="match status" value="1"/>
</dbReference>
<evidence type="ECO:0000256" key="3">
    <source>
        <dbReference type="ARBA" id="ARBA00023237"/>
    </source>
</evidence>
<dbReference type="EMBL" id="JABBJJ010000237">
    <property type="protein sequence ID" value="NMO20324.1"/>
    <property type="molecule type" value="Genomic_DNA"/>
</dbReference>
<dbReference type="PANTHER" id="PTHR30604">
    <property type="entry name" value="PROTEIN TRANSPORT PROTEIN HOFQ"/>
    <property type="match status" value="1"/>
</dbReference>
<proteinExistence type="predicted"/>
<reference evidence="6 7" key="1">
    <citation type="submission" date="2020-04" db="EMBL/GenBank/DDBJ databases">
        <title>Draft genome of Pyxidicoccus fallax type strain.</title>
        <authorList>
            <person name="Whitworth D.E."/>
        </authorList>
    </citation>
    <scope>NUCLEOTIDE SEQUENCE [LARGE SCALE GENOMIC DNA]</scope>
    <source>
        <strain evidence="6 7">DSM 14698</strain>
    </source>
</reference>